<proteinExistence type="predicted"/>
<evidence type="ECO:0000313" key="1">
    <source>
        <dbReference type="EMBL" id="MBK1867068.1"/>
    </source>
</evidence>
<dbReference type="Proteomes" id="UP000616151">
    <property type="component" value="Unassembled WGS sequence"/>
</dbReference>
<keyword evidence="2" id="KW-1185">Reference proteome</keyword>
<sequence length="330" mass="37958">METRTSPLVTVAITAYERIDLFRLSLSSVCRQTYRNLEIYVLDNSNSDDVQNCVREMADDRIHYSRNAPNIRDNIVINHQKAFLPRSGVYHYVLSSDCSLNERTIERMVTALDADPSICAIASSECWVNPATGEHSPRNPRFQGYTSSEIPGSHERLDARRMIEDAFFDLKGLGVAYHTLMVSDILAYAGLEPVYLSPGHEHHMGLEILMQKPDFGFIRQEFLQELINDRRYAGEGFRKHRRFMEAMARKRFLDKNYQALLARNFNVTRLQIGLAWLFAKCTYQRDERPFDAAQQVVRLTAPLALASVLAPIYFVVGLVHHLRGRFGRKR</sequence>
<protein>
    <submittedName>
        <fullName evidence="1">Glycosyltransferase family 2 protein</fullName>
    </submittedName>
</protein>
<organism evidence="1 2">
    <name type="scientific">Taklimakanibacter albus</name>
    <dbReference type="NCBI Taxonomy" id="2800327"/>
    <lineage>
        <taxon>Bacteria</taxon>
        <taxon>Pseudomonadati</taxon>
        <taxon>Pseudomonadota</taxon>
        <taxon>Alphaproteobacteria</taxon>
        <taxon>Hyphomicrobiales</taxon>
        <taxon>Aestuariivirgaceae</taxon>
        <taxon>Taklimakanibacter</taxon>
    </lineage>
</organism>
<reference evidence="1" key="1">
    <citation type="submission" date="2021-01" db="EMBL/GenBank/DDBJ databases">
        <authorList>
            <person name="Sun Q."/>
        </authorList>
    </citation>
    <scope>NUCLEOTIDE SEQUENCE</scope>
    <source>
        <strain evidence="1">YIM B02566</strain>
    </source>
</reference>
<accession>A0ACC5R3X0</accession>
<dbReference type="EMBL" id="JAENHL010000007">
    <property type="protein sequence ID" value="MBK1867068.1"/>
    <property type="molecule type" value="Genomic_DNA"/>
</dbReference>
<evidence type="ECO:0000313" key="2">
    <source>
        <dbReference type="Proteomes" id="UP000616151"/>
    </source>
</evidence>
<gene>
    <name evidence="1" type="ORF">JHL16_11990</name>
</gene>
<comment type="caution">
    <text evidence="1">The sequence shown here is derived from an EMBL/GenBank/DDBJ whole genome shotgun (WGS) entry which is preliminary data.</text>
</comment>
<name>A0ACC5R3X0_9HYPH</name>